<evidence type="ECO:0000313" key="1">
    <source>
        <dbReference type="EMBL" id="GIY39633.1"/>
    </source>
</evidence>
<keyword evidence="2" id="KW-1185">Reference proteome</keyword>
<comment type="caution">
    <text evidence="1">The sequence shown here is derived from an EMBL/GenBank/DDBJ whole genome shotgun (WGS) entry which is preliminary data.</text>
</comment>
<evidence type="ECO:0000313" key="2">
    <source>
        <dbReference type="Proteomes" id="UP001054945"/>
    </source>
</evidence>
<gene>
    <name evidence="1" type="ORF">CEXT_792971</name>
</gene>
<proteinExistence type="predicted"/>
<dbReference type="EMBL" id="BPLR01010491">
    <property type="protein sequence ID" value="GIY39633.1"/>
    <property type="molecule type" value="Genomic_DNA"/>
</dbReference>
<dbReference type="AlphaFoldDB" id="A0AAV4T6V4"/>
<protein>
    <submittedName>
        <fullName evidence="1">Uncharacterized protein</fullName>
    </submittedName>
</protein>
<name>A0AAV4T6V4_CAEEX</name>
<sequence>MIGRFRIVLRAPSGAKKNLQRDAVASFAHKSHLLERDKSQGGSRVITYGAPRFWSFLKLFFSPHDVILADKSTALMRFRDILGILSRLIGGDRKVNN</sequence>
<accession>A0AAV4T6V4</accession>
<reference evidence="1 2" key="1">
    <citation type="submission" date="2021-06" db="EMBL/GenBank/DDBJ databases">
        <title>Caerostris extrusa draft genome.</title>
        <authorList>
            <person name="Kono N."/>
            <person name="Arakawa K."/>
        </authorList>
    </citation>
    <scope>NUCLEOTIDE SEQUENCE [LARGE SCALE GENOMIC DNA]</scope>
</reference>
<organism evidence="1 2">
    <name type="scientific">Caerostris extrusa</name>
    <name type="common">Bark spider</name>
    <name type="synonym">Caerostris bankana</name>
    <dbReference type="NCBI Taxonomy" id="172846"/>
    <lineage>
        <taxon>Eukaryota</taxon>
        <taxon>Metazoa</taxon>
        <taxon>Ecdysozoa</taxon>
        <taxon>Arthropoda</taxon>
        <taxon>Chelicerata</taxon>
        <taxon>Arachnida</taxon>
        <taxon>Araneae</taxon>
        <taxon>Araneomorphae</taxon>
        <taxon>Entelegynae</taxon>
        <taxon>Araneoidea</taxon>
        <taxon>Araneidae</taxon>
        <taxon>Caerostris</taxon>
    </lineage>
</organism>
<dbReference type="Proteomes" id="UP001054945">
    <property type="component" value="Unassembled WGS sequence"/>
</dbReference>